<dbReference type="KEGG" id="cart:PA27867_2063"/>
<reference evidence="1 2" key="1">
    <citation type="submission" date="2016-06" db="EMBL/GenBank/DDBJ databases">
        <title>Genome sequencing of Cryobacterium arcticum PAMC 27867.</title>
        <authorList>
            <person name="Lee J."/>
            <person name="Kim O.-S."/>
        </authorList>
    </citation>
    <scope>NUCLEOTIDE SEQUENCE [LARGE SCALE GENOMIC DNA]</scope>
    <source>
        <strain evidence="1 2">PAMC 27867</strain>
    </source>
</reference>
<sequence>MQVALVAVELELIDSKHCLRAWLPGISTPTLANACKAERFLPVSERPVHGSVRIRATPRSYAATLTLQRWRYRASTSSLPSMTRSARTPSDDDGLLGPQVSDIAVQGLADAIAQLGNDREYFVKALTDFLLAMKPIARGLTEDQVQFLIESGSFTAAEWAATSASVDRGGLQVSTAEEWLLDFLATTSLEDTADFLDWSDDRVRAAVANGQLYGIEVSGRLRFPRWQFNAPSGLLPGLPEIIASVTPRWHWQSTAGFMLSEQSELVGESRMTPVQWLRDGREVKNVINLVKASDWR</sequence>
<name>A0A1B1BKD4_9MICO</name>
<dbReference type="AlphaFoldDB" id="A0A1B1BKD4"/>
<dbReference type="Proteomes" id="UP000092582">
    <property type="component" value="Chromosome 1"/>
</dbReference>
<proteinExistence type="predicted"/>
<gene>
    <name evidence="1" type="ORF">PA27867_2063</name>
</gene>
<accession>A0A1B1BKD4</accession>
<evidence type="ECO:0000313" key="2">
    <source>
        <dbReference type="Proteomes" id="UP000092582"/>
    </source>
</evidence>
<protein>
    <recommendedName>
        <fullName evidence="3">Antitoxin Xre/MbcA/ParS-like toxin-binding domain-containing protein</fullName>
    </recommendedName>
</protein>
<keyword evidence="2" id="KW-1185">Reference proteome</keyword>
<dbReference type="EMBL" id="CP016282">
    <property type="protein sequence ID" value="ANP73015.1"/>
    <property type="molecule type" value="Genomic_DNA"/>
</dbReference>
<evidence type="ECO:0008006" key="3">
    <source>
        <dbReference type="Google" id="ProtNLM"/>
    </source>
</evidence>
<evidence type="ECO:0000313" key="1">
    <source>
        <dbReference type="EMBL" id="ANP73015.1"/>
    </source>
</evidence>
<organism evidence="1 2">
    <name type="scientific">Cryobacterium arcticum</name>
    <dbReference type="NCBI Taxonomy" id="670052"/>
    <lineage>
        <taxon>Bacteria</taxon>
        <taxon>Bacillati</taxon>
        <taxon>Actinomycetota</taxon>
        <taxon>Actinomycetes</taxon>
        <taxon>Micrococcales</taxon>
        <taxon>Microbacteriaceae</taxon>
        <taxon>Cryobacterium</taxon>
    </lineage>
</organism>